<feature type="region of interest" description="Disordered" evidence="6">
    <location>
        <begin position="273"/>
        <end position="355"/>
    </location>
</feature>
<evidence type="ECO:0000256" key="3">
    <source>
        <dbReference type="ARBA" id="ARBA00022517"/>
    </source>
</evidence>
<name>A0A9N8DLL9_9STRA</name>
<evidence type="ECO:0000256" key="2">
    <source>
        <dbReference type="ARBA" id="ARBA00010077"/>
    </source>
</evidence>
<sequence length="490" mass="54901">MGSKKKKSSKKKQHSAPKEEKEDQVDYGATVDAFFPGDDSSAHAEEEDVPVEKGDDDDNDKQGDEGTDEIEDDKKNDEPSDDDEEEEDDDESLEEEEEKTANQTASSLVMMDSEEPCSFDLRNLTAVNSHPLHHESLYKNKNDSESASKKKKKKKQQEIPAEDEKLTINNAAQVLNEEYLLQKATEGCTQLIHALWQLPTERSDAGPMVHLPTYDKIPIPRVLPPPPPKAETKWEKFAKERGIPLNKEKRSRKVWDEATDTWKFRHGYDKANAKDNNWPIMEVGGTDDPYEDPWQKQRDAKFARTEDNRQNQMKNQERAGVLPKGAARKVLKSRTESRKAGREGGGNAGLPVGVPVDMTENKLRGQASTLAALKATQKSTASMGRFDKPVEGEPERKFPVSKKKRKYMAESSTGKTSGKGEQERAAKVLQTVLHGGGVETEKARKKGKLAKGVTAYDYEYDDGSNKALFQKKKGRGGIGKNKKMTKKRIK</sequence>
<feature type="compositionally biased region" description="Acidic residues" evidence="6">
    <location>
        <begin position="79"/>
        <end position="98"/>
    </location>
</feature>
<accession>A0A9N8DLL9</accession>
<feature type="compositionally biased region" description="Acidic residues" evidence="6">
    <location>
        <begin position="45"/>
        <end position="71"/>
    </location>
</feature>
<evidence type="ECO:0000256" key="6">
    <source>
        <dbReference type="SAM" id="MobiDB-lite"/>
    </source>
</evidence>
<feature type="compositionally biased region" description="Basic and acidic residues" evidence="6">
    <location>
        <begin position="385"/>
        <end position="398"/>
    </location>
</feature>
<comment type="similarity">
    <text evidence="2 5">Belongs to the RRS1 family.</text>
</comment>
<comment type="subcellular location">
    <subcellularLocation>
        <location evidence="1 5">Nucleus</location>
    </subcellularLocation>
</comment>
<comment type="function">
    <text evidence="5">Involved in ribosomal large subunit assembly.</text>
</comment>
<dbReference type="AlphaFoldDB" id="A0A9N8DLL9"/>
<protein>
    <recommendedName>
        <fullName evidence="5">Ribosome biogenesis regulatory protein</fullName>
    </recommendedName>
</protein>
<dbReference type="GO" id="GO:0005634">
    <property type="term" value="C:nucleus"/>
    <property type="evidence" value="ECO:0007669"/>
    <property type="project" value="UniProtKB-SubCell"/>
</dbReference>
<reference evidence="7" key="1">
    <citation type="submission" date="2020-06" db="EMBL/GenBank/DDBJ databases">
        <authorList>
            <consortium name="Plant Systems Biology data submission"/>
        </authorList>
    </citation>
    <scope>NUCLEOTIDE SEQUENCE</scope>
    <source>
        <strain evidence="7">D6</strain>
    </source>
</reference>
<gene>
    <name evidence="7" type="ORF">SEMRO_147_G067750.1</name>
</gene>
<evidence type="ECO:0000256" key="1">
    <source>
        <dbReference type="ARBA" id="ARBA00004123"/>
    </source>
</evidence>
<comment type="caution">
    <text evidence="7">The sequence shown here is derived from an EMBL/GenBank/DDBJ whole genome shotgun (WGS) entry which is preliminary data.</text>
</comment>
<evidence type="ECO:0000256" key="4">
    <source>
        <dbReference type="ARBA" id="ARBA00023242"/>
    </source>
</evidence>
<feature type="compositionally biased region" description="Basic and acidic residues" evidence="6">
    <location>
        <begin position="132"/>
        <end position="148"/>
    </location>
</feature>
<dbReference type="InterPro" id="IPR007023">
    <property type="entry name" value="Ribosom_reg"/>
</dbReference>
<feature type="region of interest" description="Disordered" evidence="6">
    <location>
        <begin position="470"/>
        <end position="490"/>
    </location>
</feature>
<organism evidence="7 8">
    <name type="scientific">Seminavis robusta</name>
    <dbReference type="NCBI Taxonomy" id="568900"/>
    <lineage>
        <taxon>Eukaryota</taxon>
        <taxon>Sar</taxon>
        <taxon>Stramenopiles</taxon>
        <taxon>Ochrophyta</taxon>
        <taxon>Bacillariophyta</taxon>
        <taxon>Bacillariophyceae</taxon>
        <taxon>Bacillariophycidae</taxon>
        <taxon>Naviculales</taxon>
        <taxon>Naviculaceae</taxon>
        <taxon>Seminavis</taxon>
    </lineage>
</organism>
<dbReference type="Proteomes" id="UP001153069">
    <property type="component" value="Unassembled WGS sequence"/>
</dbReference>
<feature type="compositionally biased region" description="Basic and acidic residues" evidence="6">
    <location>
        <begin position="333"/>
        <end position="342"/>
    </location>
</feature>
<feature type="region of interest" description="Disordered" evidence="6">
    <location>
        <begin position="375"/>
        <end position="424"/>
    </location>
</feature>
<dbReference type="Pfam" id="PF04939">
    <property type="entry name" value="RRS1"/>
    <property type="match status" value="1"/>
</dbReference>
<dbReference type="GO" id="GO:0042254">
    <property type="term" value="P:ribosome biogenesis"/>
    <property type="evidence" value="ECO:0007669"/>
    <property type="project" value="UniProtKB-KW"/>
</dbReference>
<proteinExistence type="inferred from homology"/>
<feature type="region of interest" description="Disordered" evidence="6">
    <location>
        <begin position="1"/>
        <end position="114"/>
    </location>
</feature>
<dbReference type="EMBL" id="CAICTM010000146">
    <property type="protein sequence ID" value="CAB9502805.1"/>
    <property type="molecule type" value="Genomic_DNA"/>
</dbReference>
<evidence type="ECO:0000313" key="8">
    <source>
        <dbReference type="Proteomes" id="UP001153069"/>
    </source>
</evidence>
<evidence type="ECO:0000313" key="7">
    <source>
        <dbReference type="EMBL" id="CAB9502805.1"/>
    </source>
</evidence>
<feature type="compositionally biased region" description="Basic residues" evidence="6">
    <location>
        <begin position="1"/>
        <end position="15"/>
    </location>
</feature>
<keyword evidence="3 5" id="KW-0690">Ribosome biogenesis</keyword>
<keyword evidence="4 5" id="KW-0539">Nucleus</keyword>
<keyword evidence="8" id="KW-1185">Reference proteome</keyword>
<evidence type="ECO:0000256" key="5">
    <source>
        <dbReference type="RuleBase" id="RU364132"/>
    </source>
</evidence>
<feature type="region of interest" description="Disordered" evidence="6">
    <location>
        <begin position="129"/>
        <end position="164"/>
    </location>
</feature>
<dbReference type="OrthoDB" id="28455at2759"/>
<feature type="compositionally biased region" description="Basic and acidic residues" evidence="6">
    <location>
        <begin position="293"/>
        <end position="309"/>
    </location>
</feature>